<proteinExistence type="predicted"/>
<sequence length="380" mass="42568">MTELKNFIVSILIVDPMSPNLSTNKENYILSILNEKYVGKCYNGAFIVKIDNIINISACSIITTNLDCSGNINVQFIARVRIFYPGEFISGVHIKKTQLSILGDYTEDTDDGIIKTYIMIPMGVKFEPSPLKHSILSIKENQRIPMRIIDVYHKCANSNPAIGATLLVCDQKYYKYVITAPLSNNISTLLLPLMEKIETEMQLRNSISDPDIQQNILFFESLLYSYQIDAKSAKKANISSEKFPQWSGLEQISSGDSSGSSSGDSSSSSSTSASTPQLNILDFAYSIIEGNNNVVGTWSRPLFIAKSSPMAIYEASVIDINDEITLEEGNPDTVFIRYLKDILDYLTIIRKMSEYYTDKAMIMAHKNIWDAMREVQKIGI</sequence>
<accession>A0A6C0I1X2</accession>
<evidence type="ECO:0000256" key="1">
    <source>
        <dbReference type="SAM" id="MobiDB-lite"/>
    </source>
</evidence>
<reference evidence="2" key="1">
    <citation type="journal article" date="2020" name="Nature">
        <title>Giant virus diversity and host interactions through global metagenomics.</title>
        <authorList>
            <person name="Schulz F."/>
            <person name="Roux S."/>
            <person name="Paez-Espino D."/>
            <person name="Jungbluth S."/>
            <person name="Walsh D.A."/>
            <person name="Denef V.J."/>
            <person name="McMahon K.D."/>
            <person name="Konstantinidis K.T."/>
            <person name="Eloe-Fadrosh E.A."/>
            <person name="Kyrpides N.C."/>
            <person name="Woyke T."/>
        </authorList>
    </citation>
    <scope>NUCLEOTIDE SEQUENCE</scope>
    <source>
        <strain evidence="2">GVMAG-M-3300023184-186</strain>
    </source>
</reference>
<organism evidence="2">
    <name type="scientific">viral metagenome</name>
    <dbReference type="NCBI Taxonomy" id="1070528"/>
    <lineage>
        <taxon>unclassified sequences</taxon>
        <taxon>metagenomes</taxon>
        <taxon>organismal metagenomes</taxon>
    </lineage>
</organism>
<dbReference type="AlphaFoldDB" id="A0A6C0I1X2"/>
<feature type="compositionally biased region" description="Low complexity" evidence="1">
    <location>
        <begin position="253"/>
        <end position="274"/>
    </location>
</feature>
<protein>
    <submittedName>
        <fullName evidence="2">Uncharacterized protein</fullName>
    </submittedName>
</protein>
<evidence type="ECO:0000313" key="2">
    <source>
        <dbReference type="EMBL" id="QHT86357.1"/>
    </source>
</evidence>
<name>A0A6C0I1X2_9ZZZZ</name>
<dbReference type="EMBL" id="MN740067">
    <property type="protein sequence ID" value="QHT86357.1"/>
    <property type="molecule type" value="Genomic_DNA"/>
</dbReference>
<feature type="region of interest" description="Disordered" evidence="1">
    <location>
        <begin position="250"/>
        <end position="274"/>
    </location>
</feature>